<feature type="transmembrane region" description="Helical" evidence="1">
    <location>
        <begin position="1016"/>
        <end position="1035"/>
    </location>
</feature>
<dbReference type="Proteomes" id="UP000000600">
    <property type="component" value="Unassembled WGS sequence"/>
</dbReference>
<evidence type="ECO:0000313" key="2">
    <source>
        <dbReference type="EMBL" id="CAK92594.1"/>
    </source>
</evidence>
<dbReference type="InParanoid" id="A0EBC7"/>
<dbReference type="AlphaFoldDB" id="A0EBC7"/>
<reference evidence="2 3" key="1">
    <citation type="journal article" date="2006" name="Nature">
        <title>Global trends of whole-genome duplications revealed by the ciliate Paramecium tetraurelia.</title>
        <authorList>
            <consortium name="Genoscope"/>
            <person name="Aury J.-M."/>
            <person name="Jaillon O."/>
            <person name="Duret L."/>
            <person name="Noel B."/>
            <person name="Jubin C."/>
            <person name="Porcel B.M."/>
            <person name="Segurens B."/>
            <person name="Daubin V."/>
            <person name="Anthouard V."/>
            <person name="Aiach N."/>
            <person name="Arnaiz O."/>
            <person name="Billaut A."/>
            <person name="Beisson J."/>
            <person name="Blanc I."/>
            <person name="Bouhouche K."/>
            <person name="Camara F."/>
            <person name="Duharcourt S."/>
            <person name="Guigo R."/>
            <person name="Gogendeau D."/>
            <person name="Katinka M."/>
            <person name="Keller A.-M."/>
            <person name="Kissmehl R."/>
            <person name="Klotz C."/>
            <person name="Koll F."/>
            <person name="Le Moue A."/>
            <person name="Lepere C."/>
            <person name="Malinsky S."/>
            <person name="Nowacki M."/>
            <person name="Nowak J.K."/>
            <person name="Plattner H."/>
            <person name="Poulain J."/>
            <person name="Ruiz F."/>
            <person name="Serrano V."/>
            <person name="Zagulski M."/>
            <person name="Dessen P."/>
            <person name="Betermier M."/>
            <person name="Weissenbach J."/>
            <person name="Scarpelli C."/>
            <person name="Schachter V."/>
            <person name="Sperling L."/>
            <person name="Meyer E."/>
            <person name="Cohen J."/>
            <person name="Wincker P."/>
        </authorList>
    </citation>
    <scope>NUCLEOTIDE SEQUENCE [LARGE SCALE GENOMIC DNA]</scope>
    <source>
        <strain evidence="2 3">Stock d4-2</strain>
    </source>
</reference>
<dbReference type="RefSeq" id="XP_001459991.1">
    <property type="nucleotide sequence ID" value="XM_001459954.1"/>
</dbReference>
<dbReference type="GeneID" id="5045784"/>
<evidence type="ECO:0008006" key="4">
    <source>
        <dbReference type="Google" id="ProtNLM"/>
    </source>
</evidence>
<dbReference type="EMBL" id="CT868669">
    <property type="protein sequence ID" value="CAK92594.1"/>
    <property type="molecule type" value="Genomic_DNA"/>
</dbReference>
<dbReference type="PANTHER" id="PTHR15332">
    <property type="entry name" value="PROPROTEIN CONVERTASE SUBTILISIN_KEXIN TYPE 5-LIKE"/>
    <property type="match status" value="1"/>
</dbReference>
<name>A0EBC7_PARTE</name>
<dbReference type="KEGG" id="ptm:GSPATT00025328001"/>
<proteinExistence type="predicted"/>
<keyword evidence="1" id="KW-1133">Transmembrane helix</keyword>
<protein>
    <recommendedName>
        <fullName evidence="4">Transmembrane protein</fullName>
    </recommendedName>
</protein>
<dbReference type="PANTHER" id="PTHR15332:SF175">
    <property type="entry name" value="PROPROTEIN CONVERTASE SUBTILISIN_KEXIN TYPE 5-LIKE"/>
    <property type="match status" value="1"/>
</dbReference>
<accession>A0EBC7</accession>
<sequence>MGMVNLKISLLNQQIYNNWIQQSQKKHYQSNLMQLYFWKFKTLFQRKQFIKYQFKHMQDNFLVFYLILNSNIIHLNLQIQLSLQRRKVAQKIQQYQMIFLNIKLNFMKSGEITLNLGLQISIILNQLILTYWNLIFKATLQVLGQLIHFNQLFQILQFNIIPKKSGIVCQFNGTKKLQKYFDVTYIYVQCKDLDVEQNWNEDPNLSIAISCLDLNSQGECKDSKQQKISINSTQPSQVFPEATFQPYTIQAWIVIATKNSLSYTYKITIVYLEVDFKTLDIDYNNGYLVRPVNNYEDLKFTFNIPLQNRQYLLDYQVAIIYDFQLVTILRPQYYKYSFQLYDHYQQFNKGDKFNLKFLAQYTNDNIPVQADLGLILNQPPICRLRMLEWNIKALENHKMAINCEQSEDKPYLYQMKVFLFKDDFEEFQNKSSDNSLLFYGFQKSNNLVGYFPNAEINVILQILDQRGSITNIHQYQNISQNQIDCTNQTIEQLILREKIAWIFEIMINRQDELNCIKLKDELLKYIELGINSKDIYEKLLAHQTINLYKKLILKSQASKTSKRYLEQNQQNECYNNKSSLFINTNQEHFQKNSTNISSLAISSQKIEKQITNLIKLKVNMEKQNAQNNIIVNTESIMQIKNIVQMLSISVHLIDNQLLIISLNETSAENQEQVAIISEKLIILIDNITIHISDSVQVNGQVLLIQGQILKFQLQKLTKSKHNLNFQIHDDYLDNLITFIQKQQLIVYYNYYNLSQTYRTMLQIYLNRSDFEIDQNHYVKTILTNFLYTNPQMNQQELSGYYGIDLTELQYCDPLNQFSTVVEYNYQCINYIMENKFENCHLEMQEVNNQRAQLVCICKSIGNLFLIKSAHKTVTQNSTTVANQLQFDFSSIKLIDQAFLFVQSGVILSSFFVYFFLLYKDYNNQKDIDLEQSQSERQDTLERGQKVFGRKFYPGHIFMFKAAFKVNYLIIKKHIHSILQFFQDEESNVKKSFRFLLFSNQLSILILISIWEVLASNLLIINAQINLLILLGVRAISKIIQAIYQLGGKIAIAMVLLYFCLPVLYLFLTIIVLNQIELNKTDMDVQITLNLLSTLFLVFFIVDPISIYIRIVLYKTYFNSVKNNEYIPINHFIYFFLHHSRINKIYEQLQIR</sequence>
<gene>
    <name evidence="2" type="ORF">GSPATT00025328001</name>
</gene>
<feature type="transmembrane region" description="Helical" evidence="1">
    <location>
        <begin position="1047"/>
        <end position="1070"/>
    </location>
</feature>
<evidence type="ECO:0000313" key="3">
    <source>
        <dbReference type="Proteomes" id="UP000000600"/>
    </source>
</evidence>
<feature type="transmembrane region" description="Helical" evidence="1">
    <location>
        <begin position="1090"/>
        <end position="1112"/>
    </location>
</feature>
<evidence type="ECO:0000256" key="1">
    <source>
        <dbReference type="SAM" id="Phobius"/>
    </source>
</evidence>
<dbReference type="HOGENOM" id="CLU_276529_0_0_1"/>
<feature type="transmembrane region" description="Helical" evidence="1">
    <location>
        <begin position="897"/>
        <end position="918"/>
    </location>
</feature>
<keyword evidence="1" id="KW-0812">Transmembrane</keyword>
<organism evidence="2 3">
    <name type="scientific">Paramecium tetraurelia</name>
    <dbReference type="NCBI Taxonomy" id="5888"/>
    <lineage>
        <taxon>Eukaryota</taxon>
        <taxon>Sar</taxon>
        <taxon>Alveolata</taxon>
        <taxon>Ciliophora</taxon>
        <taxon>Intramacronucleata</taxon>
        <taxon>Oligohymenophorea</taxon>
        <taxon>Peniculida</taxon>
        <taxon>Parameciidae</taxon>
        <taxon>Paramecium</taxon>
    </lineage>
</organism>
<keyword evidence="3" id="KW-1185">Reference proteome</keyword>
<keyword evidence="1" id="KW-0472">Membrane</keyword>
<feature type="transmembrane region" description="Helical" evidence="1">
    <location>
        <begin position="992"/>
        <end position="1010"/>
    </location>
</feature>